<gene>
    <name evidence="1" type="ORF">O3W52_07915</name>
</gene>
<evidence type="ECO:0000313" key="1">
    <source>
        <dbReference type="EMBL" id="MCZ4089995.1"/>
    </source>
</evidence>
<dbReference type="EMBL" id="JAPVOI010000004">
    <property type="protein sequence ID" value="MCZ4089995.1"/>
    <property type="molecule type" value="Genomic_DNA"/>
</dbReference>
<protein>
    <submittedName>
        <fullName evidence="1">Uncharacterized protein</fullName>
    </submittedName>
</protein>
<keyword evidence="2" id="KW-1185">Reference proteome</keyword>
<dbReference type="Proteomes" id="UP001079430">
    <property type="component" value="Unassembled WGS sequence"/>
</dbReference>
<organism evidence="1 2">
    <name type="scientific">Sinorhizobium psoraleae</name>
    <dbReference type="NCBI Taxonomy" id="520838"/>
    <lineage>
        <taxon>Bacteria</taxon>
        <taxon>Pseudomonadati</taxon>
        <taxon>Pseudomonadota</taxon>
        <taxon>Alphaproteobacteria</taxon>
        <taxon>Hyphomicrobiales</taxon>
        <taxon>Rhizobiaceae</taxon>
        <taxon>Sinorhizobium/Ensifer group</taxon>
        <taxon>Sinorhizobium</taxon>
    </lineage>
</organism>
<evidence type="ECO:0000313" key="2">
    <source>
        <dbReference type="Proteomes" id="UP001079430"/>
    </source>
</evidence>
<comment type="caution">
    <text evidence="1">The sequence shown here is derived from an EMBL/GenBank/DDBJ whole genome shotgun (WGS) entry which is preliminary data.</text>
</comment>
<sequence>MALFEILADQKTSKELDVALVMLTSNEDSGGSRKGIILTHELVEDAFDGDRGRAAEAVRSGVVDHEAMRRIGSPDKLVYQPQNADGASAAHWTLAVFSRDDLGLFEGPVRTEMKAGSPVGGTRT</sequence>
<dbReference type="RefSeq" id="WP_173510568.1">
    <property type="nucleotide sequence ID" value="NZ_JAPVOI010000004.1"/>
</dbReference>
<reference evidence="1" key="1">
    <citation type="submission" date="2022-10" db="EMBL/GenBank/DDBJ databases">
        <title>Whole genome sequencing of three plant growth promoting bacteria isolated from Vachellia tortilis subsp. raddiana in Morocco.</title>
        <authorList>
            <person name="Hnini M."/>
            <person name="Zouagui R."/>
            <person name="Zouagui H."/>
            <person name="Chemao Elfihri M.-W."/>
            <person name="Ibrahimi A."/>
            <person name="Sbabou L."/>
            <person name="Aurag J."/>
        </authorList>
    </citation>
    <scope>NUCLEOTIDE SEQUENCE</scope>
    <source>
        <strain evidence="1">LMR678</strain>
    </source>
</reference>
<name>A0ABT4KDE9_9HYPH</name>
<accession>A0ABT4KDE9</accession>
<proteinExistence type="predicted"/>